<dbReference type="GeneID" id="36276750"/>
<proteinExistence type="predicted"/>
<sequence>MRLVITTSRLSPTLPKGVSMLGNSTCHNLLSVPLWTKNIKCYHTLSANTEKGWQSPSWRGYKVWNHLNTFCMYLTLLIQKSNHKFSVKWNLYFLINSNTR</sequence>
<reference evidence="1" key="1">
    <citation type="submission" date="2017-11" db="EMBL/GenBank/DDBJ databases">
        <authorList>
            <person name="Han C.G."/>
        </authorList>
    </citation>
    <scope>NUCLEOTIDE SEQUENCE</scope>
</reference>
<name>A0A2L1K2L5_9PEZI</name>
<keyword evidence="1" id="KW-0496">Mitochondrion</keyword>
<protein>
    <submittedName>
        <fullName evidence="1">Uncharacterized protein</fullName>
    </submittedName>
</protein>
<gene>
    <name evidence="1" type="primary">orf100</name>
</gene>
<dbReference type="AlphaFoldDB" id="A0A2L1K2L5"/>
<dbReference type="EMBL" id="MG543071">
    <property type="protein sequence ID" value="AVE15075.1"/>
    <property type="molecule type" value="Genomic_DNA"/>
</dbReference>
<evidence type="ECO:0000313" key="1">
    <source>
        <dbReference type="EMBL" id="AVE15075.1"/>
    </source>
</evidence>
<geneLocation type="mitochondrion" evidence="1"/>
<dbReference type="RefSeq" id="YP_009469565.1">
    <property type="nucleotide sequence ID" value="NC_037198.1"/>
</dbReference>
<organism evidence="1">
    <name type="scientific">Pseudocercospora mori</name>
    <dbReference type="NCBI Taxonomy" id="1341201"/>
    <lineage>
        <taxon>Eukaryota</taxon>
        <taxon>Fungi</taxon>
        <taxon>Dikarya</taxon>
        <taxon>Ascomycota</taxon>
        <taxon>Pezizomycotina</taxon>
        <taxon>Dothideomycetes</taxon>
        <taxon>Dothideomycetidae</taxon>
        <taxon>Mycosphaerellales</taxon>
        <taxon>Mycosphaerellaceae</taxon>
        <taxon>Pseudocercospora</taxon>
    </lineage>
</organism>
<accession>A0A2L1K2L5</accession>